<accession>A0A9X9M0S1</accession>
<feature type="region of interest" description="Disordered" evidence="1">
    <location>
        <begin position="30"/>
        <end position="57"/>
    </location>
</feature>
<dbReference type="EMBL" id="CYRY02035045">
    <property type="protein sequence ID" value="VCX13254.1"/>
    <property type="molecule type" value="Genomic_DNA"/>
</dbReference>
<comment type="caution">
    <text evidence="2">The sequence shown here is derived from an EMBL/GenBank/DDBJ whole genome shotgun (WGS) entry which is preliminary data.</text>
</comment>
<evidence type="ECO:0000256" key="1">
    <source>
        <dbReference type="SAM" id="MobiDB-lite"/>
    </source>
</evidence>
<proteinExistence type="predicted"/>
<reference evidence="2 3" key="1">
    <citation type="submission" date="2018-10" db="EMBL/GenBank/DDBJ databases">
        <authorList>
            <person name="Ekblom R."/>
            <person name="Jareborg N."/>
        </authorList>
    </citation>
    <scope>NUCLEOTIDE SEQUENCE [LARGE SCALE GENOMIC DNA]</scope>
    <source>
        <tissue evidence="2">Muscle</tissue>
    </source>
</reference>
<evidence type="ECO:0000313" key="2">
    <source>
        <dbReference type="EMBL" id="VCX13254.1"/>
    </source>
</evidence>
<gene>
    <name evidence="2" type="ORF">BN2614_LOCUS1</name>
</gene>
<evidence type="ECO:0000313" key="3">
    <source>
        <dbReference type="Proteomes" id="UP000269945"/>
    </source>
</evidence>
<dbReference type="AlphaFoldDB" id="A0A9X9M0S1"/>
<protein>
    <submittedName>
        <fullName evidence="2">Uncharacterized protein</fullName>
    </submittedName>
</protein>
<name>A0A9X9M0S1_GULGU</name>
<feature type="non-terminal residue" evidence="2">
    <location>
        <position position="79"/>
    </location>
</feature>
<organism evidence="2 3">
    <name type="scientific">Gulo gulo</name>
    <name type="common">Wolverine</name>
    <name type="synonym">Gluton</name>
    <dbReference type="NCBI Taxonomy" id="48420"/>
    <lineage>
        <taxon>Eukaryota</taxon>
        <taxon>Metazoa</taxon>
        <taxon>Chordata</taxon>
        <taxon>Craniata</taxon>
        <taxon>Vertebrata</taxon>
        <taxon>Euteleostomi</taxon>
        <taxon>Mammalia</taxon>
        <taxon>Eutheria</taxon>
        <taxon>Laurasiatheria</taxon>
        <taxon>Carnivora</taxon>
        <taxon>Caniformia</taxon>
        <taxon>Musteloidea</taxon>
        <taxon>Mustelidae</taxon>
        <taxon>Guloninae</taxon>
        <taxon>Gulo</taxon>
    </lineage>
</organism>
<keyword evidence="3" id="KW-1185">Reference proteome</keyword>
<dbReference type="Proteomes" id="UP000269945">
    <property type="component" value="Unassembled WGS sequence"/>
</dbReference>
<sequence>MPGRPCPRLWGHRGGVLCSEQGERAADVTQYDAPHGRDGMWPGTRRGSYPSLGSRGGGVREHFSKEVLLKPVHLKFGSA</sequence>